<dbReference type="EMBL" id="KN846976">
    <property type="protein sequence ID" value="KIW74522.1"/>
    <property type="molecule type" value="Genomic_DNA"/>
</dbReference>
<dbReference type="VEuPathDB" id="FungiDB:Z517_11292"/>
<evidence type="ECO:0000256" key="2">
    <source>
        <dbReference type="SAM" id="MobiDB-lite"/>
    </source>
</evidence>
<dbReference type="RefSeq" id="XP_013278330.1">
    <property type="nucleotide sequence ID" value="XM_013422876.1"/>
</dbReference>
<organism evidence="3 4">
    <name type="scientific">Fonsecaea pedrosoi CBS 271.37</name>
    <dbReference type="NCBI Taxonomy" id="1442368"/>
    <lineage>
        <taxon>Eukaryota</taxon>
        <taxon>Fungi</taxon>
        <taxon>Dikarya</taxon>
        <taxon>Ascomycota</taxon>
        <taxon>Pezizomycotina</taxon>
        <taxon>Eurotiomycetes</taxon>
        <taxon>Chaetothyriomycetidae</taxon>
        <taxon>Chaetothyriales</taxon>
        <taxon>Herpotrichiellaceae</taxon>
        <taxon>Fonsecaea</taxon>
    </lineage>
</organism>
<dbReference type="HOGENOM" id="CLU_885775_0_0_1"/>
<feature type="compositionally biased region" description="Basic and acidic residues" evidence="2">
    <location>
        <begin position="100"/>
        <end position="111"/>
    </location>
</feature>
<dbReference type="PANTHER" id="PTHR35179">
    <property type="entry name" value="PROTEIN CBG02620"/>
    <property type="match status" value="1"/>
</dbReference>
<dbReference type="STRING" id="1442368.A0A0D2EJK5"/>
<feature type="coiled-coil region" evidence="1">
    <location>
        <begin position="208"/>
        <end position="242"/>
    </location>
</feature>
<evidence type="ECO:0000313" key="4">
    <source>
        <dbReference type="Proteomes" id="UP000053029"/>
    </source>
</evidence>
<dbReference type="Proteomes" id="UP000053029">
    <property type="component" value="Unassembled WGS sequence"/>
</dbReference>
<protein>
    <submittedName>
        <fullName evidence="3">Uncharacterized protein</fullName>
    </submittedName>
</protein>
<keyword evidence="1" id="KW-0175">Coiled coil</keyword>
<accession>A0A0D2EJK5</accession>
<keyword evidence="4" id="KW-1185">Reference proteome</keyword>
<sequence length="314" mass="35175">MDKRLMYLRAATRWVLCLPSLGSETELSDSWLRGGKHVFLIRKENNPCDTIPDVRGYGHMFPEAYTNWDPACIGSQSHQRLVSYSFGGLNLGVRPETDGYFPRKLEDDNQAKRPGSYTASGNSKDVASAFARTKVFSDDVPSDLTDSKALKVCHGEHVCPQESIFDLKTRAPHNCMDMNEMHVRLWVNQVPNFIVAYHDRGAFKDVQIKDVRAGVEDWEDNNKETLERLKEVLNLLDVLAQKQVNWRIEILRVAKGNLAVWSNTSGNALCSSPGAACQMARREEDSFTVSEDFCDSSAEAGGCHQLLALVIKCS</sequence>
<dbReference type="AlphaFoldDB" id="A0A0D2EJK5"/>
<reference evidence="3 4" key="1">
    <citation type="submission" date="2015-01" db="EMBL/GenBank/DDBJ databases">
        <title>The Genome Sequence of Fonsecaea pedrosoi CBS 271.37.</title>
        <authorList>
            <consortium name="The Broad Institute Genomics Platform"/>
            <person name="Cuomo C."/>
            <person name="de Hoog S."/>
            <person name="Gorbushina A."/>
            <person name="Stielow B."/>
            <person name="Teixiera M."/>
            <person name="Abouelleil A."/>
            <person name="Chapman S.B."/>
            <person name="Priest M."/>
            <person name="Young S.K."/>
            <person name="Wortman J."/>
            <person name="Nusbaum C."/>
            <person name="Birren B."/>
        </authorList>
    </citation>
    <scope>NUCLEOTIDE SEQUENCE [LARGE SCALE GENOMIC DNA]</scope>
    <source>
        <strain evidence="3 4">CBS 271.37</strain>
    </source>
</reference>
<dbReference type="OrthoDB" id="5393654at2759"/>
<feature type="region of interest" description="Disordered" evidence="2">
    <location>
        <begin position="100"/>
        <end position="122"/>
    </location>
</feature>
<proteinExistence type="predicted"/>
<evidence type="ECO:0000313" key="3">
    <source>
        <dbReference type="EMBL" id="KIW74522.1"/>
    </source>
</evidence>
<evidence type="ECO:0000256" key="1">
    <source>
        <dbReference type="SAM" id="Coils"/>
    </source>
</evidence>
<gene>
    <name evidence="3" type="ORF">Z517_11292</name>
</gene>
<name>A0A0D2EJK5_9EURO</name>
<dbReference type="GeneID" id="25310782"/>
<dbReference type="PANTHER" id="PTHR35179:SF2">
    <property type="entry name" value="START DOMAIN-CONTAINING PROTEIN"/>
    <property type="match status" value="1"/>
</dbReference>